<accession>A0A9D2ISC3</accession>
<evidence type="ECO:0008006" key="3">
    <source>
        <dbReference type="Google" id="ProtNLM"/>
    </source>
</evidence>
<dbReference type="EMBL" id="DXBU01000016">
    <property type="protein sequence ID" value="HIZ21391.1"/>
    <property type="molecule type" value="Genomic_DNA"/>
</dbReference>
<proteinExistence type="predicted"/>
<sequence length="273" mass="31693">MANTKHEDAIMKMGFDYFRDNILKTLGIDYDFVEIGPTELVELTIHSLYMDFTFLTKNGIYIHIEFQTTDGKDEDLRRFHAYEAVYSHKTEKKVITYVIYSGGIKKTKAELNCGLYLYRVNPIYINVQDAEEVFRKLKIKRDADEPFTDEDFARLSLTPLMSRKTERKETIKEALLLAKSNKSITSQKSMAILYALADKFLEGAELDEIREVVSMTRIGQMLLDEGMKKGREQGREQGIDLAEKLLDAGRVEDLKRAVKDKEFREELIKEFQI</sequence>
<reference evidence="1" key="1">
    <citation type="journal article" date="2021" name="PeerJ">
        <title>Extensive microbial diversity within the chicken gut microbiome revealed by metagenomics and culture.</title>
        <authorList>
            <person name="Gilroy R."/>
            <person name="Ravi A."/>
            <person name="Getino M."/>
            <person name="Pursley I."/>
            <person name="Horton D.L."/>
            <person name="Alikhan N.F."/>
            <person name="Baker D."/>
            <person name="Gharbi K."/>
            <person name="Hall N."/>
            <person name="Watson M."/>
            <person name="Adriaenssens E.M."/>
            <person name="Foster-Nyarko E."/>
            <person name="Jarju S."/>
            <person name="Secka A."/>
            <person name="Antonio M."/>
            <person name="Oren A."/>
            <person name="Chaudhuri R.R."/>
            <person name="La Ragione R."/>
            <person name="Hildebrand F."/>
            <person name="Pallen M.J."/>
        </authorList>
    </citation>
    <scope>NUCLEOTIDE SEQUENCE</scope>
    <source>
        <strain evidence="1">14324</strain>
    </source>
</reference>
<dbReference type="Proteomes" id="UP000824041">
    <property type="component" value="Unassembled WGS sequence"/>
</dbReference>
<name>A0A9D2ISC3_9FIRM</name>
<evidence type="ECO:0000313" key="2">
    <source>
        <dbReference type="Proteomes" id="UP000824041"/>
    </source>
</evidence>
<dbReference type="AlphaFoldDB" id="A0A9D2ISC3"/>
<evidence type="ECO:0000313" key="1">
    <source>
        <dbReference type="EMBL" id="HIZ21391.1"/>
    </source>
</evidence>
<comment type="caution">
    <text evidence="1">The sequence shown here is derived from an EMBL/GenBank/DDBJ whole genome shotgun (WGS) entry which is preliminary data.</text>
</comment>
<protein>
    <recommendedName>
        <fullName evidence="3">Rpn family recombination-promoting nuclease/putative transposase</fullName>
    </recommendedName>
</protein>
<gene>
    <name evidence="1" type="ORF">IAA21_01155</name>
</gene>
<reference evidence="1" key="2">
    <citation type="submission" date="2021-04" db="EMBL/GenBank/DDBJ databases">
        <authorList>
            <person name="Gilroy R."/>
        </authorList>
    </citation>
    <scope>NUCLEOTIDE SEQUENCE</scope>
    <source>
        <strain evidence="1">14324</strain>
    </source>
</reference>
<organism evidence="1 2">
    <name type="scientific">Candidatus Blautia faecigallinarum</name>
    <dbReference type="NCBI Taxonomy" id="2838488"/>
    <lineage>
        <taxon>Bacteria</taxon>
        <taxon>Bacillati</taxon>
        <taxon>Bacillota</taxon>
        <taxon>Clostridia</taxon>
        <taxon>Lachnospirales</taxon>
        <taxon>Lachnospiraceae</taxon>
        <taxon>Blautia</taxon>
    </lineage>
</organism>